<dbReference type="PANTHER" id="PTHR24055">
    <property type="entry name" value="MITOGEN-ACTIVATED PROTEIN KINASE"/>
    <property type="match status" value="1"/>
</dbReference>
<protein>
    <recommendedName>
        <fullName evidence="5">Protein kinase domain-containing protein</fullName>
    </recommendedName>
</protein>
<name>X6NM90_RETFI</name>
<dbReference type="Gene3D" id="3.30.200.20">
    <property type="entry name" value="Phosphorylase Kinase, domain 1"/>
    <property type="match status" value="1"/>
</dbReference>
<dbReference type="Gene3D" id="1.10.510.10">
    <property type="entry name" value="Transferase(Phosphotransferase) domain 1"/>
    <property type="match status" value="1"/>
</dbReference>
<organism evidence="3 4">
    <name type="scientific">Reticulomyxa filosa</name>
    <dbReference type="NCBI Taxonomy" id="46433"/>
    <lineage>
        <taxon>Eukaryota</taxon>
        <taxon>Sar</taxon>
        <taxon>Rhizaria</taxon>
        <taxon>Retaria</taxon>
        <taxon>Foraminifera</taxon>
        <taxon>Monothalamids</taxon>
        <taxon>Reticulomyxidae</taxon>
        <taxon>Reticulomyxa</taxon>
    </lineage>
</organism>
<accession>X6NM90</accession>
<evidence type="ECO:0000313" key="3">
    <source>
        <dbReference type="EMBL" id="ETO26829.1"/>
    </source>
</evidence>
<keyword evidence="4" id="KW-1185">Reference proteome</keyword>
<keyword evidence="1" id="KW-0547">Nucleotide-binding</keyword>
<gene>
    <name evidence="3" type="ORF">RFI_10302</name>
</gene>
<dbReference type="InterPro" id="IPR011009">
    <property type="entry name" value="Kinase-like_dom_sf"/>
</dbReference>
<comment type="caution">
    <text evidence="3">The sequence shown here is derived from an EMBL/GenBank/DDBJ whole genome shotgun (WGS) entry which is preliminary data.</text>
</comment>
<evidence type="ECO:0000313" key="4">
    <source>
        <dbReference type="Proteomes" id="UP000023152"/>
    </source>
</evidence>
<evidence type="ECO:0000256" key="2">
    <source>
        <dbReference type="ARBA" id="ARBA00022840"/>
    </source>
</evidence>
<dbReference type="SUPFAM" id="SSF56112">
    <property type="entry name" value="Protein kinase-like (PK-like)"/>
    <property type="match status" value="1"/>
</dbReference>
<dbReference type="AlphaFoldDB" id="X6NM90"/>
<dbReference type="InterPro" id="IPR050117">
    <property type="entry name" value="MAPK"/>
</dbReference>
<dbReference type="EMBL" id="ASPP01007611">
    <property type="protein sequence ID" value="ETO26829.1"/>
    <property type="molecule type" value="Genomic_DNA"/>
</dbReference>
<keyword evidence="2" id="KW-0067">ATP-binding</keyword>
<dbReference type="OrthoDB" id="192887at2759"/>
<reference evidence="3 4" key="1">
    <citation type="journal article" date="2013" name="Curr. Biol.">
        <title>The Genome of the Foraminiferan Reticulomyxa filosa.</title>
        <authorList>
            <person name="Glockner G."/>
            <person name="Hulsmann N."/>
            <person name="Schleicher M."/>
            <person name="Noegel A.A."/>
            <person name="Eichinger L."/>
            <person name="Gallinger C."/>
            <person name="Pawlowski J."/>
            <person name="Sierra R."/>
            <person name="Euteneuer U."/>
            <person name="Pillet L."/>
            <person name="Moustafa A."/>
            <person name="Platzer M."/>
            <person name="Groth M."/>
            <person name="Szafranski K."/>
            <person name="Schliwa M."/>
        </authorList>
    </citation>
    <scope>NUCLEOTIDE SEQUENCE [LARGE SCALE GENOMIC DNA]</scope>
</reference>
<sequence>MVLLKPLFPSDHCYYFYLFKKITSQKKKKNIQQLNMILELVGTPSEEDLRTVTNTKALKYIKGLPPIPRKDFKTYFKGAIPLAVDLLEKMLVFNPEKRISIDDALAHPYLQALHNSKRETVCDKKPDFSFELKCKTRQGLKGIFF</sequence>
<evidence type="ECO:0000256" key="1">
    <source>
        <dbReference type="ARBA" id="ARBA00022741"/>
    </source>
</evidence>
<proteinExistence type="predicted"/>
<evidence type="ECO:0008006" key="5">
    <source>
        <dbReference type="Google" id="ProtNLM"/>
    </source>
</evidence>
<dbReference type="Proteomes" id="UP000023152">
    <property type="component" value="Unassembled WGS sequence"/>
</dbReference>
<dbReference type="GO" id="GO:0005524">
    <property type="term" value="F:ATP binding"/>
    <property type="evidence" value="ECO:0007669"/>
    <property type="project" value="UniProtKB-KW"/>
</dbReference>